<dbReference type="PANTHER" id="PTHR43364:SF4">
    <property type="entry name" value="NAD(P)-LINKED OXIDOREDUCTASE SUPERFAMILY PROTEIN"/>
    <property type="match status" value="1"/>
</dbReference>
<keyword evidence="5" id="KW-1185">Reference proteome</keyword>
<name>A0A1L9SBI1_9EURO</name>
<protein>
    <recommendedName>
        <fullName evidence="3">NADP-dependent oxidoreductase domain-containing protein</fullName>
    </recommendedName>
</protein>
<dbReference type="InterPro" id="IPR020471">
    <property type="entry name" value="AKR"/>
</dbReference>
<gene>
    <name evidence="4" type="ORF">ASPZODRAFT_134622</name>
</gene>
<dbReference type="InterPro" id="IPR023210">
    <property type="entry name" value="NADP_OxRdtase_dom"/>
</dbReference>
<keyword evidence="1" id="KW-0560">Oxidoreductase</keyword>
<accession>A0A1L9SBI1</accession>
<evidence type="ECO:0000313" key="4">
    <source>
        <dbReference type="EMBL" id="OJJ44540.1"/>
    </source>
</evidence>
<sequence>MAVAGAQYAFQTGLATGMSATEGVHSPHPKPVDPALNQAAYILPEETPVEATSRVTLKGAKEDVQVPYMCIGAWSWGDKATFKYDREKDLPRLQAAWKKLQEAGLTFVDTAQEYGDGESEKICGSLFKGMPRDSFVIQTKWAAFPDLTNVLLQAQGPVKKLRQSLENLALDHVDVYLVHGPIHINYIETVAQGLAECVHLGLAKTVGVANYSKEEMVKMADALAQHNVPLAVNQCEYSILRRHPEIYGLIHECRQRGIVFQGYASLANGRLSGKYSRFNEPQRTYRFSSYPMHMLDPTLNVLKRIAEERQVPMAAVALNFNINKGVIPVVGVRSPEQTEQNIQALGWKLSQDEIRRIENVSLEGNTTVMWQHG</sequence>
<evidence type="ECO:0000256" key="2">
    <source>
        <dbReference type="ARBA" id="ARBA00038157"/>
    </source>
</evidence>
<dbReference type="EMBL" id="KV878347">
    <property type="protein sequence ID" value="OJJ44540.1"/>
    <property type="molecule type" value="Genomic_DNA"/>
</dbReference>
<dbReference type="RefSeq" id="XP_022579050.1">
    <property type="nucleotide sequence ID" value="XM_022723582.1"/>
</dbReference>
<dbReference type="Gene3D" id="3.20.20.100">
    <property type="entry name" value="NADP-dependent oxidoreductase domain"/>
    <property type="match status" value="1"/>
</dbReference>
<proteinExistence type="inferred from homology"/>
<dbReference type="CDD" id="cd19093">
    <property type="entry name" value="AKR_AtPLR-like"/>
    <property type="match status" value="1"/>
</dbReference>
<dbReference type="OrthoDB" id="1659429at2759"/>
<organism evidence="4 5">
    <name type="scientific">Penicilliopsis zonata CBS 506.65</name>
    <dbReference type="NCBI Taxonomy" id="1073090"/>
    <lineage>
        <taxon>Eukaryota</taxon>
        <taxon>Fungi</taxon>
        <taxon>Dikarya</taxon>
        <taxon>Ascomycota</taxon>
        <taxon>Pezizomycotina</taxon>
        <taxon>Eurotiomycetes</taxon>
        <taxon>Eurotiomycetidae</taxon>
        <taxon>Eurotiales</taxon>
        <taxon>Aspergillaceae</taxon>
        <taxon>Penicilliopsis</taxon>
    </lineage>
</organism>
<dbReference type="InterPro" id="IPR036812">
    <property type="entry name" value="NAD(P)_OxRdtase_dom_sf"/>
</dbReference>
<dbReference type="SUPFAM" id="SSF51430">
    <property type="entry name" value="NAD(P)-linked oxidoreductase"/>
    <property type="match status" value="1"/>
</dbReference>
<dbReference type="InterPro" id="IPR050523">
    <property type="entry name" value="AKR_Detox_Biosynth"/>
</dbReference>
<dbReference type="Pfam" id="PF00248">
    <property type="entry name" value="Aldo_ket_red"/>
    <property type="match status" value="1"/>
</dbReference>
<dbReference type="PANTHER" id="PTHR43364">
    <property type="entry name" value="NADH-SPECIFIC METHYLGLYOXAL REDUCTASE-RELATED"/>
    <property type="match status" value="1"/>
</dbReference>
<dbReference type="GeneID" id="34610047"/>
<dbReference type="VEuPathDB" id="FungiDB:ASPZODRAFT_134622"/>
<dbReference type="PRINTS" id="PR00069">
    <property type="entry name" value="ALDKETRDTASE"/>
</dbReference>
<evidence type="ECO:0000256" key="1">
    <source>
        <dbReference type="ARBA" id="ARBA00023002"/>
    </source>
</evidence>
<dbReference type="STRING" id="1073090.A0A1L9SBI1"/>
<reference evidence="5" key="1">
    <citation type="journal article" date="2017" name="Genome Biol.">
        <title>Comparative genomics reveals high biological diversity and specific adaptations in the industrially and medically important fungal genus Aspergillus.</title>
        <authorList>
            <person name="de Vries R.P."/>
            <person name="Riley R."/>
            <person name="Wiebenga A."/>
            <person name="Aguilar-Osorio G."/>
            <person name="Amillis S."/>
            <person name="Uchima C.A."/>
            <person name="Anderluh G."/>
            <person name="Asadollahi M."/>
            <person name="Askin M."/>
            <person name="Barry K."/>
            <person name="Battaglia E."/>
            <person name="Bayram O."/>
            <person name="Benocci T."/>
            <person name="Braus-Stromeyer S.A."/>
            <person name="Caldana C."/>
            <person name="Canovas D."/>
            <person name="Cerqueira G.C."/>
            <person name="Chen F."/>
            <person name="Chen W."/>
            <person name="Choi C."/>
            <person name="Clum A."/>
            <person name="Dos Santos R.A."/>
            <person name="Damasio A.R."/>
            <person name="Diallinas G."/>
            <person name="Emri T."/>
            <person name="Fekete E."/>
            <person name="Flipphi M."/>
            <person name="Freyberg S."/>
            <person name="Gallo A."/>
            <person name="Gournas C."/>
            <person name="Habgood R."/>
            <person name="Hainaut M."/>
            <person name="Harispe M.L."/>
            <person name="Henrissat B."/>
            <person name="Hilden K.S."/>
            <person name="Hope R."/>
            <person name="Hossain A."/>
            <person name="Karabika E."/>
            <person name="Karaffa L."/>
            <person name="Karanyi Z."/>
            <person name="Krasevec N."/>
            <person name="Kuo A."/>
            <person name="Kusch H."/>
            <person name="LaButti K."/>
            <person name="Lagendijk E.L."/>
            <person name="Lapidus A."/>
            <person name="Levasseur A."/>
            <person name="Lindquist E."/>
            <person name="Lipzen A."/>
            <person name="Logrieco A.F."/>
            <person name="MacCabe A."/>
            <person name="Maekelae M.R."/>
            <person name="Malavazi I."/>
            <person name="Melin P."/>
            <person name="Meyer V."/>
            <person name="Mielnichuk N."/>
            <person name="Miskei M."/>
            <person name="Molnar A.P."/>
            <person name="Mule G."/>
            <person name="Ngan C.Y."/>
            <person name="Orejas M."/>
            <person name="Orosz E."/>
            <person name="Ouedraogo J.P."/>
            <person name="Overkamp K.M."/>
            <person name="Park H.-S."/>
            <person name="Perrone G."/>
            <person name="Piumi F."/>
            <person name="Punt P.J."/>
            <person name="Ram A.F."/>
            <person name="Ramon A."/>
            <person name="Rauscher S."/>
            <person name="Record E."/>
            <person name="Riano-Pachon D.M."/>
            <person name="Robert V."/>
            <person name="Roehrig J."/>
            <person name="Ruller R."/>
            <person name="Salamov A."/>
            <person name="Salih N.S."/>
            <person name="Samson R.A."/>
            <person name="Sandor E."/>
            <person name="Sanguinetti M."/>
            <person name="Schuetze T."/>
            <person name="Sepcic K."/>
            <person name="Shelest E."/>
            <person name="Sherlock G."/>
            <person name="Sophianopoulou V."/>
            <person name="Squina F.M."/>
            <person name="Sun H."/>
            <person name="Susca A."/>
            <person name="Todd R.B."/>
            <person name="Tsang A."/>
            <person name="Unkles S.E."/>
            <person name="van de Wiele N."/>
            <person name="van Rossen-Uffink D."/>
            <person name="Oliveira J.V."/>
            <person name="Vesth T.C."/>
            <person name="Visser J."/>
            <person name="Yu J.-H."/>
            <person name="Zhou M."/>
            <person name="Andersen M.R."/>
            <person name="Archer D.B."/>
            <person name="Baker S.E."/>
            <person name="Benoit I."/>
            <person name="Brakhage A.A."/>
            <person name="Braus G.H."/>
            <person name="Fischer R."/>
            <person name="Frisvad J.C."/>
            <person name="Goldman G.H."/>
            <person name="Houbraken J."/>
            <person name="Oakley B."/>
            <person name="Pocsi I."/>
            <person name="Scazzocchio C."/>
            <person name="Seiboth B."/>
            <person name="vanKuyk P.A."/>
            <person name="Wortman J."/>
            <person name="Dyer P.S."/>
            <person name="Grigoriev I.V."/>
        </authorList>
    </citation>
    <scope>NUCLEOTIDE SEQUENCE [LARGE SCALE GENOMIC DNA]</scope>
    <source>
        <strain evidence="5">CBS 506.65</strain>
    </source>
</reference>
<dbReference type="AlphaFoldDB" id="A0A1L9SBI1"/>
<evidence type="ECO:0000259" key="3">
    <source>
        <dbReference type="Pfam" id="PF00248"/>
    </source>
</evidence>
<dbReference type="GO" id="GO:0016491">
    <property type="term" value="F:oxidoreductase activity"/>
    <property type="evidence" value="ECO:0007669"/>
    <property type="project" value="UniProtKB-KW"/>
</dbReference>
<feature type="domain" description="NADP-dependent oxidoreductase" evidence="3">
    <location>
        <begin position="69"/>
        <end position="360"/>
    </location>
</feature>
<comment type="similarity">
    <text evidence="2">Belongs to the aldo/keto reductase family. Aldo/keto reductase 2 subfamily.</text>
</comment>
<evidence type="ECO:0000313" key="5">
    <source>
        <dbReference type="Proteomes" id="UP000184188"/>
    </source>
</evidence>
<dbReference type="Proteomes" id="UP000184188">
    <property type="component" value="Unassembled WGS sequence"/>
</dbReference>